<accession>A0A4Q2FDB4</accession>
<name>A0A4Q2FDB4_STROR</name>
<dbReference type="EMBL" id="QEWJ01000164">
    <property type="protein sequence ID" value="RXX16330.1"/>
    <property type="molecule type" value="Genomic_DNA"/>
</dbReference>
<dbReference type="Proteomes" id="UP000289485">
    <property type="component" value="Unassembled WGS sequence"/>
</dbReference>
<comment type="caution">
    <text evidence="1">The sequence shown here is derived from an EMBL/GenBank/DDBJ whole genome shotgun (WGS) entry which is preliminary data.</text>
</comment>
<evidence type="ECO:0000313" key="2">
    <source>
        <dbReference type="Proteomes" id="UP000289485"/>
    </source>
</evidence>
<organism evidence="1 2">
    <name type="scientific">Streptococcus oralis</name>
    <dbReference type="NCBI Taxonomy" id="1303"/>
    <lineage>
        <taxon>Bacteria</taxon>
        <taxon>Bacillati</taxon>
        <taxon>Bacillota</taxon>
        <taxon>Bacilli</taxon>
        <taxon>Lactobacillales</taxon>
        <taxon>Streptococcaceae</taxon>
        <taxon>Streptococcus</taxon>
    </lineage>
</organism>
<evidence type="ECO:0000313" key="1">
    <source>
        <dbReference type="EMBL" id="RXX16330.1"/>
    </source>
</evidence>
<feature type="non-terminal residue" evidence="1">
    <location>
        <position position="1"/>
    </location>
</feature>
<gene>
    <name evidence="1" type="ORF">DF216_10840</name>
</gene>
<protein>
    <submittedName>
        <fullName evidence="1">Uncharacterized protein</fullName>
    </submittedName>
</protein>
<proteinExistence type="predicted"/>
<sequence>QCFPSALIYTHRSLQHLTLWDINAQRVLWFWRDKNLIFSWGRTSNFQCQRDLPDHKHVPSVTINGIERARKLLRVTMY</sequence>
<dbReference type="AlphaFoldDB" id="A0A4Q2FDB4"/>
<reference evidence="1 2" key="1">
    <citation type="submission" date="2018-05" db="EMBL/GenBank/DDBJ databases">
        <title>Streptococcus from otitis media.</title>
        <authorList>
            <person name="Wayes A.M."/>
            <person name="Jakubovics N.S."/>
        </authorList>
    </citation>
    <scope>NUCLEOTIDE SEQUENCE [LARGE SCALE GENOMIC DNA]</scope>
    <source>
        <strain evidence="1 2">NU43</strain>
    </source>
</reference>